<evidence type="ECO:0008006" key="5">
    <source>
        <dbReference type="Google" id="ProtNLM"/>
    </source>
</evidence>
<proteinExistence type="predicted"/>
<feature type="chain" id="PRO_5025464929" description="Secreted protein" evidence="2">
    <location>
        <begin position="17"/>
        <end position="73"/>
    </location>
</feature>
<dbReference type="Proteomes" id="UP000800096">
    <property type="component" value="Unassembled WGS sequence"/>
</dbReference>
<keyword evidence="2" id="KW-0732">Signal</keyword>
<gene>
    <name evidence="3" type="ORF">BDU57DRAFT_159058</name>
</gene>
<keyword evidence="4" id="KW-1185">Reference proteome</keyword>
<name>A0A6A5QQW7_AMPQU</name>
<dbReference type="AlphaFoldDB" id="A0A6A5QQW7"/>
<evidence type="ECO:0000313" key="3">
    <source>
        <dbReference type="EMBL" id="KAF1917258.1"/>
    </source>
</evidence>
<evidence type="ECO:0000256" key="1">
    <source>
        <dbReference type="SAM" id="MobiDB-lite"/>
    </source>
</evidence>
<accession>A0A6A5QQW7</accession>
<dbReference type="EMBL" id="ML979134">
    <property type="protein sequence ID" value="KAF1917258.1"/>
    <property type="molecule type" value="Genomic_DNA"/>
</dbReference>
<sequence length="73" mass="8018">MFIFAIFLGLFRRTKAHSIAFPPTTLVLHPPILHALDALLSQRYTYSGPPVFSKSPQDCPPVGPSMQGGIRPN</sequence>
<protein>
    <recommendedName>
        <fullName evidence="5">Secreted protein</fullName>
    </recommendedName>
</protein>
<organism evidence="3 4">
    <name type="scientific">Ampelomyces quisqualis</name>
    <name type="common">Powdery mildew agent</name>
    <dbReference type="NCBI Taxonomy" id="50730"/>
    <lineage>
        <taxon>Eukaryota</taxon>
        <taxon>Fungi</taxon>
        <taxon>Dikarya</taxon>
        <taxon>Ascomycota</taxon>
        <taxon>Pezizomycotina</taxon>
        <taxon>Dothideomycetes</taxon>
        <taxon>Pleosporomycetidae</taxon>
        <taxon>Pleosporales</taxon>
        <taxon>Pleosporineae</taxon>
        <taxon>Phaeosphaeriaceae</taxon>
        <taxon>Ampelomyces</taxon>
    </lineage>
</organism>
<feature type="signal peptide" evidence="2">
    <location>
        <begin position="1"/>
        <end position="16"/>
    </location>
</feature>
<evidence type="ECO:0000256" key="2">
    <source>
        <dbReference type="SAM" id="SignalP"/>
    </source>
</evidence>
<evidence type="ECO:0000313" key="4">
    <source>
        <dbReference type="Proteomes" id="UP000800096"/>
    </source>
</evidence>
<reference evidence="3" key="1">
    <citation type="journal article" date="2020" name="Stud. Mycol.">
        <title>101 Dothideomycetes genomes: a test case for predicting lifestyles and emergence of pathogens.</title>
        <authorList>
            <person name="Haridas S."/>
            <person name="Albert R."/>
            <person name="Binder M."/>
            <person name="Bloem J."/>
            <person name="Labutti K."/>
            <person name="Salamov A."/>
            <person name="Andreopoulos B."/>
            <person name="Baker S."/>
            <person name="Barry K."/>
            <person name="Bills G."/>
            <person name="Bluhm B."/>
            <person name="Cannon C."/>
            <person name="Castanera R."/>
            <person name="Culley D."/>
            <person name="Daum C."/>
            <person name="Ezra D."/>
            <person name="Gonzalez J."/>
            <person name="Henrissat B."/>
            <person name="Kuo A."/>
            <person name="Liang C."/>
            <person name="Lipzen A."/>
            <person name="Lutzoni F."/>
            <person name="Magnuson J."/>
            <person name="Mondo S."/>
            <person name="Nolan M."/>
            <person name="Ohm R."/>
            <person name="Pangilinan J."/>
            <person name="Park H.-J."/>
            <person name="Ramirez L."/>
            <person name="Alfaro M."/>
            <person name="Sun H."/>
            <person name="Tritt A."/>
            <person name="Yoshinaga Y."/>
            <person name="Zwiers L.-H."/>
            <person name="Turgeon B."/>
            <person name="Goodwin S."/>
            <person name="Spatafora J."/>
            <person name="Crous P."/>
            <person name="Grigoriev I."/>
        </authorList>
    </citation>
    <scope>NUCLEOTIDE SEQUENCE</scope>
    <source>
        <strain evidence="3">HMLAC05119</strain>
    </source>
</reference>
<feature type="region of interest" description="Disordered" evidence="1">
    <location>
        <begin position="51"/>
        <end position="73"/>
    </location>
</feature>